<evidence type="ECO:0000313" key="2">
    <source>
        <dbReference type="EMBL" id="MQM09461.1"/>
    </source>
</evidence>
<protein>
    <recommendedName>
        <fullName evidence="4">LSM domain-containing protein</fullName>
    </recommendedName>
</protein>
<sequence length="126" mass="14149">MNTHLKMVKLTLKGKIPVTLDHLSVRGNNIRYYILPDSLNLETLLVEETPRVKPKKPTADLRVVAGAVGVVVAGVVAVNGDRPQLLHHLLCTIELRKVAKTRVPIPVLRLHPLSYLTLERYKSRHL</sequence>
<evidence type="ECO:0000313" key="3">
    <source>
        <dbReference type="Proteomes" id="UP000652761"/>
    </source>
</evidence>
<keyword evidence="1" id="KW-1133">Transmembrane helix</keyword>
<dbReference type="InterPro" id="IPR027141">
    <property type="entry name" value="LSm4/Sm_D1/D3"/>
</dbReference>
<dbReference type="Proteomes" id="UP000652761">
    <property type="component" value="Unassembled WGS sequence"/>
</dbReference>
<name>A0A843WW71_COLES</name>
<dbReference type="InterPro" id="IPR010920">
    <property type="entry name" value="LSM_dom_sf"/>
</dbReference>
<dbReference type="Gene3D" id="2.30.30.100">
    <property type="match status" value="1"/>
</dbReference>
<dbReference type="EMBL" id="NMUH01004382">
    <property type="protein sequence ID" value="MQM09461.1"/>
    <property type="molecule type" value="Genomic_DNA"/>
</dbReference>
<dbReference type="OrthoDB" id="9626941at2759"/>
<keyword evidence="3" id="KW-1185">Reference proteome</keyword>
<evidence type="ECO:0000256" key="1">
    <source>
        <dbReference type="SAM" id="Phobius"/>
    </source>
</evidence>
<dbReference type="AlphaFoldDB" id="A0A843WW71"/>
<dbReference type="PANTHER" id="PTHR23338">
    <property type="entry name" value="SMALL NUCLEAR RIBONUCLEOPROTEIN SM"/>
    <property type="match status" value="1"/>
</dbReference>
<reference evidence="2" key="1">
    <citation type="submission" date="2017-07" db="EMBL/GenBank/DDBJ databases">
        <title>Taro Niue Genome Assembly and Annotation.</title>
        <authorList>
            <person name="Atibalentja N."/>
            <person name="Keating K."/>
            <person name="Fields C.J."/>
        </authorList>
    </citation>
    <scope>NUCLEOTIDE SEQUENCE</scope>
    <source>
        <strain evidence="2">Niue_2</strain>
        <tissue evidence="2">Leaf</tissue>
    </source>
</reference>
<keyword evidence="1" id="KW-0472">Membrane</keyword>
<accession>A0A843WW71</accession>
<proteinExistence type="predicted"/>
<gene>
    <name evidence="2" type="ORF">Taro_042335</name>
</gene>
<comment type="caution">
    <text evidence="2">The sequence shown here is derived from an EMBL/GenBank/DDBJ whole genome shotgun (WGS) entry which is preliminary data.</text>
</comment>
<keyword evidence="1" id="KW-0812">Transmembrane</keyword>
<dbReference type="SUPFAM" id="SSF50182">
    <property type="entry name" value="Sm-like ribonucleoproteins"/>
    <property type="match status" value="1"/>
</dbReference>
<feature type="transmembrane region" description="Helical" evidence="1">
    <location>
        <begin position="61"/>
        <end position="80"/>
    </location>
</feature>
<evidence type="ECO:0008006" key="4">
    <source>
        <dbReference type="Google" id="ProtNLM"/>
    </source>
</evidence>
<dbReference type="GO" id="GO:0006396">
    <property type="term" value="P:RNA processing"/>
    <property type="evidence" value="ECO:0007669"/>
    <property type="project" value="InterPro"/>
</dbReference>
<dbReference type="FunFam" id="2.30.30.100:FF:000014">
    <property type="entry name" value="Small nuclear ribonucleoprotein Sm D1"/>
    <property type="match status" value="1"/>
</dbReference>
<organism evidence="2 3">
    <name type="scientific">Colocasia esculenta</name>
    <name type="common">Wild taro</name>
    <name type="synonym">Arum esculentum</name>
    <dbReference type="NCBI Taxonomy" id="4460"/>
    <lineage>
        <taxon>Eukaryota</taxon>
        <taxon>Viridiplantae</taxon>
        <taxon>Streptophyta</taxon>
        <taxon>Embryophyta</taxon>
        <taxon>Tracheophyta</taxon>
        <taxon>Spermatophyta</taxon>
        <taxon>Magnoliopsida</taxon>
        <taxon>Liliopsida</taxon>
        <taxon>Araceae</taxon>
        <taxon>Aroideae</taxon>
        <taxon>Colocasieae</taxon>
        <taxon>Colocasia</taxon>
    </lineage>
</organism>